<dbReference type="GO" id="GO:0005576">
    <property type="term" value="C:extracellular region"/>
    <property type="evidence" value="ECO:0007669"/>
    <property type="project" value="UniProtKB-SubCell"/>
</dbReference>
<evidence type="ECO:0000256" key="5">
    <source>
        <dbReference type="ARBA" id="ARBA00022859"/>
    </source>
</evidence>
<dbReference type="Gene3D" id="2.40.10.10">
    <property type="entry name" value="Trypsin-like serine proteases"/>
    <property type="match status" value="2"/>
</dbReference>
<dbReference type="InterPro" id="IPR001254">
    <property type="entry name" value="Trypsin_dom"/>
</dbReference>
<dbReference type="PANTHER" id="PTHR24256">
    <property type="entry name" value="TRYPTASE-RELATED"/>
    <property type="match status" value="1"/>
</dbReference>
<evidence type="ECO:0000256" key="3">
    <source>
        <dbReference type="ARBA" id="ARBA00022588"/>
    </source>
</evidence>
<dbReference type="GO" id="GO:0045087">
    <property type="term" value="P:innate immune response"/>
    <property type="evidence" value="ECO:0007669"/>
    <property type="project" value="UniProtKB-KW"/>
</dbReference>
<dbReference type="Pfam" id="PF00089">
    <property type="entry name" value="Trypsin"/>
    <property type="match status" value="1"/>
</dbReference>
<dbReference type="GO" id="GO:0004252">
    <property type="term" value="F:serine-type endopeptidase activity"/>
    <property type="evidence" value="ECO:0007669"/>
    <property type="project" value="InterPro"/>
</dbReference>
<evidence type="ECO:0000313" key="11">
    <source>
        <dbReference type="Proteomes" id="UP000075884"/>
    </source>
</evidence>
<dbReference type="EnsemblMetazoa" id="ADIR006300-RA">
    <property type="protein sequence ID" value="ADIR006300-PA"/>
    <property type="gene ID" value="ADIR006300"/>
</dbReference>
<dbReference type="Proteomes" id="UP000075884">
    <property type="component" value="Unassembled WGS sequence"/>
</dbReference>
<keyword evidence="4" id="KW-0732">Signal</keyword>
<dbReference type="InterPro" id="IPR051487">
    <property type="entry name" value="Ser/Thr_Proteases_Immune/Dev"/>
</dbReference>
<reference evidence="11" key="1">
    <citation type="submission" date="2013-03" db="EMBL/GenBank/DDBJ databases">
        <title>The Genome Sequence of Anopheles dirus WRAIR2.</title>
        <authorList>
            <consortium name="The Broad Institute Genomics Platform"/>
            <person name="Neafsey D.E."/>
            <person name="Walton C."/>
            <person name="Walker B."/>
            <person name="Young S.K."/>
            <person name="Zeng Q."/>
            <person name="Gargeya S."/>
            <person name="Fitzgerald M."/>
            <person name="Haas B."/>
            <person name="Abouelleil A."/>
            <person name="Allen A.W."/>
            <person name="Alvarado L."/>
            <person name="Arachchi H.M."/>
            <person name="Berlin A.M."/>
            <person name="Chapman S.B."/>
            <person name="Gainer-Dewar J."/>
            <person name="Goldberg J."/>
            <person name="Griggs A."/>
            <person name="Gujja S."/>
            <person name="Hansen M."/>
            <person name="Howarth C."/>
            <person name="Imamovic A."/>
            <person name="Ireland A."/>
            <person name="Larimer J."/>
            <person name="McCowan C."/>
            <person name="Murphy C."/>
            <person name="Pearson M."/>
            <person name="Poon T.W."/>
            <person name="Priest M."/>
            <person name="Roberts A."/>
            <person name="Saif S."/>
            <person name="Shea T."/>
            <person name="Sisk P."/>
            <person name="Sykes S."/>
            <person name="Wortman J."/>
            <person name="Nusbaum C."/>
            <person name="Birren B."/>
        </authorList>
    </citation>
    <scope>NUCLEOTIDE SEQUENCE [LARGE SCALE GENOMIC DNA]</scope>
    <source>
        <strain evidence="11">WRAIR2</strain>
    </source>
</reference>
<keyword evidence="2" id="KW-0964">Secreted</keyword>
<keyword evidence="3" id="KW-0399">Innate immunity</keyword>
<evidence type="ECO:0000256" key="6">
    <source>
        <dbReference type="ARBA" id="ARBA00023157"/>
    </source>
</evidence>
<protein>
    <recommendedName>
        <fullName evidence="9">Peptidase S1 domain-containing protein</fullName>
    </recommendedName>
</protein>
<keyword evidence="6" id="KW-1015">Disulfide bond</keyword>
<dbReference type="InterPro" id="IPR009003">
    <property type="entry name" value="Peptidase_S1_PA"/>
</dbReference>
<keyword evidence="5" id="KW-0391">Immunity</keyword>
<reference evidence="10" key="2">
    <citation type="submission" date="2020-05" db="UniProtKB">
        <authorList>
            <consortium name="EnsemblMetazoa"/>
        </authorList>
    </citation>
    <scope>IDENTIFICATION</scope>
    <source>
        <strain evidence="10">WRAIR2</strain>
    </source>
</reference>
<dbReference type="STRING" id="7168.A0A182NF78"/>
<accession>A0A182NF78</accession>
<evidence type="ECO:0000256" key="7">
    <source>
        <dbReference type="ARBA" id="ARBA00023180"/>
    </source>
</evidence>
<evidence type="ECO:0000256" key="2">
    <source>
        <dbReference type="ARBA" id="ARBA00022525"/>
    </source>
</evidence>
<dbReference type="CDD" id="cd00190">
    <property type="entry name" value="Tryp_SPc"/>
    <property type="match status" value="1"/>
</dbReference>
<sequence length="391" mass="44239">AAWCSVFVSSSANIRSKKCKKVSIECKRRNPKISTKSYEFSMHFGTNGLLLMLLIVALATTVKAQYHQCSDGDTCVNIRGCALFNPHNVNPALWSNDQRSEFRKRIYSVCCGKNDIRKHGLELLHLEGCETKVGGRIARLAFAEDAEIYEYPWMAHLITNRGDFLCGGTLIAERYVLTVAHCFRDRNVAKVRLGEFDRSNQTDCDKRGKLCADPPQDIDIERSIIHEDFSSRRKKNDIALARLAGTATLNDNVFPICLPVAYASHPNEELIIRRRYFTVGWGQTHEGTISNKLQYIKLNLLTNEECKQQLRQLVPDEVQIYDTQICAIGINLSNSCPGDNGGPLISFNINGRYVLYGMVSYGLRTCGIYRAPTVYTKVTTYIKWILNNMEE</sequence>
<evidence type="ECO:0000256" key="1">
    <source>
        <dbReference type="ARBA" id="ARBA00004613"/>
    </source>
</evidence>
<keyword evidence="11" id="KW-1185">Reference proteome</keyword>
<evidence type="ECO:0000259" key="9">
    <source>
        <dbReference type="PROSITE" id="PS50240"/>
    </source>
</evidence>
<evidence type="ECO:0000256" key="4">
    <source>
        <dbReference type="ARBA" id="ARBA00022729"/>
    </source>
</evidence>
<organism evidence="10 11">
    <name type="scientific">Anopheles dirus</name>
    <dbReference type="NCBI Taxonomy" id="7168"/>
    <lineage>
        <taxon>Eukaryota</taxon>
        <taxon>Metazoa</taxon>
        <taxon>Ecdysozoa</taxon>
        <taxon>Arthropoda</taxon>
        <taxon>Hexapoda</taxon>
        <taxon>Insecta</taxon>
        <taxon>Pterygota</taxon>
        <taxon>Neoptera</taxon>
        <taxon>Endopterygota</taxon>
        <taxon>Diptera</taxon>
        <taxon>Nematocera</taxon>
        <taxon>Culicoidea</taxon>
        <taxon>Culicidae</taxon>
        <taxon>Anophelinae</taxon>
        <taxon>Anopheles</taxon>
    </lineage>
</organism>
<keyword evidence="7" id="KW-0325">Glycoprotein</keyword>
<dbReference type="PRINTS" id="PR00722">
    <property type="entry name" value="CHYMOTRYPSIN"/>
</dbReference>
<dbReference type="SMART" id="SM00020">
    <property type="entry name" value="Tryp_SPc"/>
    <property type="match status" value="1"/>
</dbReference>
<dbReference type="FunFam" id="2.40.10.10:FF:000028">
    <property type="entry name" value="Serine protease easter"/>
    <property type="match status" value="1"/>
</dbReference>
<comment type="subcellular location">
    <subcellularLocation>
        <location evidence="1">Secreted</location>
    </subcellularLocation>
</comment>
<name>A0A182NF78_9DIPT</name>
<evidence type="ECO:0000256" key="8">
    <source>
        <dbReference type="ARBA" id="ARBA00024195"/>
    </source>
</evidence>
<dbReference type="AlphaFoldDB" id="A0A182NF78"/>
<comment type="similarity">
    <text evidence="8">Belongs to the peptidase S1 family. CLIP subfamily.</text>
</comment>
<dbReference type="InterPro" id="IPR043504">
    <property type="entry name" value="Peptidase_S1_PA_chymotrypsin"/>
</dbReference>
<proteinExistence type="inferred from homology"/>
<dbReference type="PROSITE" id="PS50240">
    <property type="entry name" value="TRYPSIN_DOM"/>
    <property type="match status" value="1"/>
</dbReference>
<dbReference type="InterPro" id="IPR001314">
    <property type="entry name" value="Peptidase_S1A"/>
</dbReference>
<dbReference type="SUPFAM" id="SSF50494">
    <property type="entry name" value="Trypsin-like serine proteases"/>
    <property type="match status" value="1"/>
</dbReference>
<feature type="domain" description="Peptidase S1" evidence="9">
    <location>
        <begin position="132"/>
        <end position="390"/>
    </location>
</feature>
<evidence type="ECO:0000313" key="10">
    <source>
        <dbReference type="EnsemblMetazoa" id="ADIR006300-PA"/>
    </source>
</evidence>
<dbReference type="VEuPathDB" id="VectorBase:ADIR006300"/>
<dbReference type="GO" id="GO:0006508">
    <property type="term" value="P:proteolysis"/>
    <property type="evidence" value="ECO:0007669"/>
    <property type="project" value="InterPro"/>
</dbReference>